<feature type="non-terminal residue" evidence="1">
    <location>
        <position position="96"/>
    </location>
</feature>
<dbReference type="AlphaFoldDB" id="X1UFY3"/>
<protein>
    <submittedName>
        <fullName evidence="1">Uncharacterized protein</fullName>
    </submittedName>
</protein>
<name>X1UFY3_9ZZZZ</name>
<sequence length="96" mass="10482">LSLVKNGYPFLVLDAPISNVSLSISEKGEVIKVGDIATGVFICLLQADPEQRRIFLDHLSEQAKESGISYREREVDFLPDFWGTVGSAESKGVNLG</sequence>
<organism evidence="1">
    <name type="scientific">marine sediment metagenome</name>
    <dbReference type="NCBI Taxonomy" id="412755"/>
    <lineage>
        <taxon>unclassified sequences</taxon>
        <taxon>metagenomes</taxon>
        <taxon>ecological metagenomes</taxon>
    </lineage>
</organism>
<dbReference type="EMBL" id="BARW01041417">
    <property type="protein sequence ID" value="GAJ16444.1"/>
    <property type="molecule type" value="Genomic_DNA"/>
</dbReference>
<comment type="caution">
    <text evidence="1">The sequence shown here is derived from an EMBL/GenBank/DDBJ whole genome shotgun (WGS) entry which is preliminary data.</text>
</comment>
<feature type="non-terminal residue" evidence="1">
    <location>
        <position position="1"/>
    </location>
</feature>
<evidence type="ECO:0000313" key="1">
    <source>
        <dbReference type="EMBL" id="GAJ16444.1"/>
    </source>
</evidence>
<reference evidence="1" key="1">
    <citation type="journal article" date="2014" name="Front. Microbiol.">
        <title>High frequency of phylogenetically diverse reductive dehalogenase-homologous genes in deep subseafloor sedimentary metagenomes.</title>
        <authorList>
            <person name="Kawai M."/>
            <person name="Futagami T."/>
            <person name="Toyoda A."/>
            <person name="Takaki Y."/>
            <person name="Nishi S."/>
            <person name="Hori S."/>
            <person name="Arai W."/>
            <person name="Tsubouchi T."/>
            <person name="Morono Y."/>
            <person name="Uchiyama I."/>
            <person name="Ito T."/>
            <person name="Fujiyama A."/>
            <person name="Inagaki F."/>
            <person name="Takami H."/>
        </authorList>
    </citation>
    <scope>NUCLEOTIDE SEQUENCE</scope>
    <source>
        <strain evidence="1">Expedition CK06-06</strain>
    </source>
</reference>
<accession>X1UFY3</accession>
<gene>
    <name evidence="1" type="ORF">S12H4_62032</name>
</gene>
<proteinExistence type="predicted"/>